<keyword evidence="2 7" id="KW-0732">Signal</keyword>
<feature type="coiled-coil region" evidence="5">
    <location>
        <begin position="149"/>
        <end position="227"/>
    </location>
</feature>
<evidence type="ECO:0000256" key="3">
    <source>
        <dbReference type="ARBA" id="ARBA00022824"/>
    </source>
</evidence>
<evidence type="ECO:0000256" key="4">
    <source>
        <dbReference type="ARBA" id="ARBA00023157"/>
    </source>
</evidence>
<dbReference type="InterPro" id="IPR044865">
    <property type="entry name" value="MRH_dom"/>
</dbReference>
<accession>A0A409W5U5</accession>
<keyword evidence="4" id="KW-1015">Disulfide bond</keyword>
<dbReference type="InterPro" id="IPR036607">
    <property type="entry name" value="PRKCSH"/>
</dbReference>
<dbReference type="PANTHER" id="PTHR12630:SF1">
    <property type="entry name" value="GLUCOSIDASE 2 SUBUNIT BETA"/>
    <property type="match status" value="1"/>
</dbReference>
<feature type="compositionally biased region" description="Basic and acidic residues" evidence="6">
    <location>
        <begin position="269"/>
        <end position="281"/>
    </location>
</feature>
<protein>
    <recommendedName>
        <fullName evidence="1">Glucosidase 2 subunit beta</fullName>
    </recommendedName>
</protein>
<dbReference type="Pfam" id="PF12999">
    <property type="entry name" value="PRKCSH-like"/>
    <property type="match status" value="1"/>
</dbReference>
<dbReference type="Pfam" id="PF13015">
    <property type="entry name" value="PRKCSH_1"/>
    <property type="match status" value="1"/>
</dbReference>
<dbReference type="PANTHER" id="PTHR12630">
    <property type="entry name" value="N-LINKED OLIGOSACCHARIDE PROCESSING"/>
    <property type="match status" value="1"/>
</dbReference>
<comment type="caution">
    <text evidence="9">The sequence shown here is derived from an EMBL/GenBank/DDBJ whole genome shotgun (WGS) entry which is preliminary data.</text>
</comment>
<evidence type="ECO:0000256" key="6">
    <source>
        <dbReference type="SAM" id="MobiDB-lite"/>
    </source>
</evidence>
<evidence type="ECO:0000256" key="2">
    <source>
        <dbReference type="ARBA" id="ARBA00022729"/>
    </source>
</evidence>
<keyword evidence="3" id="KW-0256">Endoplasmic reticulum</keyword>
<dbReference type="FunCoup" id="A0A409W5U5">
    <property type="interactions" value="619"/>
</dbReference>
<dbReference type="AlphaFoldDB" id="A0A409W5U5"/>
<name>A0A409W5U5_9AGAR</name>
<feature type="compositionally biased region" description="Low complexity" evidence="6">
    <location>
        <begin position="283"/>
        <end position="305"/>
    </location>
</feature>
<evidence type="ECO:0000313" key="9">
    <source>
        <dbReference type="EMBL" id="PPQ73848.1"/>
    </source>
</evidence>
<reference evidence="9 10" key="1">
    <citation type="journal article" date="2018" name="Evol. Lett.">
        <title>Horizontal gene cluster transfer increased hallucinogenic mushroom diversity.</title>
        <authorList>
            <person name="Reynolds H.T."/>
            <person name="Vijayakumar V."/>
            <person name="Gluck-Thaler E."/>
            <person name="Korotkin H.B."/>
            <person name="Matheny P.B."/>
            <person name="Slot J.C."/>
        </authorList>
    </citation>
    <scope>NUCLEOTIDE SEQUENCE [LARGE SCALE GENOMIC DNA]</scope>
    <source>
        <strain evidence="9 10">SRW20</strain>
    </source>
</reference>
<proteinExistence type="predicted"/>
<dbReference type="InParanoid" id="A0A409W5U5"/>
<evidence type="ECO:0000256" key="1">
    <source>
        <dbReference type="ARBA" id="ARBA00022387"/>
    </source>
</evidence>
<dbReference type="GO" id="GO:0017177">
    <property type="term" value="C:glucosidase II complex"/>
    <property type="evidence" value="ECO:0007669"/>
    <property type="project" value="TreeGrafter"/>
</dbReference>
<organism evidence="9 10">
    <name type="scientific">Gymnopilus dilepis</name>
    <dbReference type="NCBI Taxonomy" id="231916"/>
    <lineage>
        <taxon>Eukaryota</taxon>
        <taxon>Fungi</taxon>
        <taxon>Dikarya</taxon>
        <taxon>Basidiomycota</taxon>
        <taxon>Agaricomycotina</taxon>
        <taxon>Agaricomycetes</taxon>
        <taxon>Agaricomycetidae</taxon>
        <taxon>Agaricales</taxon>
        <taxon>Agaricineae</taxon>
        <taxon>Hymenogastraceae</taxon>
        <taxon>Gymnopilus</taxon>
    </lineage>
</organism>
<dbReference type="STRING" id="231916.A0A409W5U5"/>
<evidence type="ECO:0000313" key="10">
    <source>
        <dbReference type="Proteomes" id="UP000284706"/>
    </source>
</evidence>
<dbReference type="SUPFAM" id="SSF50911">
    <property type="entry name" value="Mannose 6-phosphate receptor domain"/>
    <property type="match status" value="1"/>
</dbReference>
<sequence length="602" mass="67083">MIPWVLLLCSVPLAATAGPSKTLGVPPDLISKYVPSKAGTWKCLDGSKEIPWDFVNDDSCDCPDGSDEPGTGACPDTQFYCENKGHIGAFIPASRVNDGLCEPQCCDGSDEAPGVCTNTCKEIGEEYQKKRKAELKLRKTGSKIRSTYITFAHQEKKRLQGEVDKLAEEIKSKEKEVQRLQDIADRTESLSQAALEHKQQSPLYQNLIEHHNALKSLQREYKKHLEREKALGLILDTLRTGYNPNYQDMAVLEAVRGWEELAGLPHINDVGKDAEKAKESEGTTEGEAAQTEGGAQEGEQQQPQLEEGEWSAEDLDSNKLDDLLNVDHTALLLAHDEHIQAPQEGSILFDLEAYLPDSIIPAYEDFKASLLNLLQKVGLSRGSESSGGKLQIIFLVNPTRSRLRHTADSSKAWQVYYDAKNELDRMVKDKETKENDIKEIFNINGFGKDGEWKKLDGHCMELDTGESALSSLIVKSFVILLLTGTSIDSYTYEVCLFDEIKQKPNNGGQTFSLGKFKRWNKNADPGTPEFYSKQVYKKGTRCWNGPERNTKLLLTCGTENKVLTVQELEKCEYQIEATTPALCLPVEENGKEKKAAGAREEL</sequence>
<evidence type="ECO:0000256" key="5">
    <source>
        <dbReference type="SAM" id="Coils"/>
    </source>
</evidence>
<dbReference type="GO" id="GO:0006491">
    <property type="term" value="P:N-glycan processing"/>
    <property type="evidence" value="ECO:0007669"/>
    <property type="project" value="TreeGrafter"/>
</dbReference>
<keyword evidence="5" id="KW-0175">Coiled coil</keyword>
<dbReference type="OrthoDB" id="28322at2759"/>
<dbReference type="InterPro" id="IPR028146">
    <property type="entry name" value="PRKCSH_N"/>
</dbReference>
<evidence type="ECO:0000256" key="7">
    <source>
        <dbReference type="SAM" id="SignalP"/>
    </source>
</evidence>
<feature type="region of interest" description="Disordered" evidence="6">
    <location>
        <begin position="269"/>
        <end position="312"/>
    </location>
</feature>
<feature type="chain" id="PRO_5019225010" description="Glucosidase 2 subunit beta" evidence="7">
    <location>
        <begin position="18"/>
        <end position="602"/>
    </location>
</feature>
<dbReference type="Gene3D" id="2.70.130.10">
    <property type="entry name" value="Mannose-6-phosphate receptor binding domain"/>
    <property type="match status" value="1"/>
</dbReference>
<dbReference type="PROSITE" id="PS51914">
    <property type="entry name" value="MRH"/>
    <property type="match status" value="1"/>
</dbReference>
<gene>
    <name evidence="9" type="ORF">CVT26_012183</name>
</gene>
<dbReference type="InterPro" id="IPR009011">
    <property type="entry name" value="Man6P_isomerase_rcpt-bd_dom_sf"/>
</dbReference>
<feature type="signal peptide" evidence="7">
    <location>
        <begin position="1"/>
        <end position="17"/>
    </location>
</feature>
<evidence type="ECO:0000259" key="8">
    <source>
        <dbReference type="PROSITE" id="PS51914"/>
    </source>
</evidence>
<dbReference type="EMBL" id="NHYE01005380">
    <property type="protein sequence ID" value="PPQ73848.1"/>
    <property type="molecule type" value="Genomic_DNA"/>
</dbReference>
<feature type="domain" description="MRH" evidence="8">
    <location>
        <begin position="462"/>
        <end position="585"/>
    </location>
</feature>
<dbReference type="Proteomes" id="UP000284706">
    <property type="component" value="Unassembled WGS sequence"/>
</dbReference>
<keyword evidence="10" id="KW-1185">Reference proteome</keyword>
<dbReference type="InterPro" id="IPR039794">
    <property type="entry name" value="Gtb1-like"/>
</dbReference>